<dbReference type="Gene3D" id="3.20.20.70">
    <property type="entry name" value="Aldolase class I"/>
    <property type="match status" value="1"/>
</dbReference>
<evidence type="ECO:0000259" key="11">
    <source>
        <dbReference type="Pfam" id="PF07992"/>
    </source>
</evidence>
<dbReference type="Gene3D" id="3.40.50.720">
    <property type="entry name" value="NAD(P)-binding Rossmann-like Domain"/>
    <property type="match status" value="1"/>
</dbReference>
<comment type="cofactor">
    <cofactor evidence="1">
        <name>FMN</name>
        <dbReference type="ChEBI" id="CHEBI:58210"/>
    </cofactor>
</comment>
<dbReference type="RefSeq" id="WP_094603111.1">
    <property type="nucleotide sequence ID" value="NZ_CP155573.1"/>
</dbReference>
<evidence type="ECO:0000256" key="6">
    <source>
        <dbReference type="ARBA" id="ARBA00022723"/>
    </source>
</evidence>
<dbReference type="GO" id="GO:0016491">
    <property type="term" value="F:oxidoreductase activity"/>
    <property type="evidence" value="ECO:0007669"/>
    <property type="project" value="UniProtKB-KW"/>
</dbReference>
<keyword evidence="13" id="KW-1185">Reference proteome</keyword>
<gene>
    <name evidence="12" type="ORF">SPSIL_051950</name>
</gene>
<sequence length="642" mass="70301">MFPHLFSPMKIGNCEIPNRLVVPAMVANLNNREGTATDRYIAYHEEKAKGGWGLIITENYAVNEHAMGYPYIGGLYKEEQIPSHKRLTDTIHKYGSKIFCQIYHAGRQTNHGVNGDVQPVGPSPLMCPWNKDIPHELTIDEIQQIVKDFGITARNVVKAGFDGVEIHAAHGYLIHEFLSASCNKRIDEYGGNYENRTRFLREVMEEVRRAVGPEFPMQVRFSAEEFSEGGRTMFESRQIIRDIEKWGADALHVTFGLYGNRSSASSVSSFFQSRGWNVRLAEEAKTLVQIPVIAVGKIQEPTMAEDVIESGKADFVAMGRASLCDPHYPNKVKNGQMQEVRQCIACLQGCTASTYQQVPIYCLVNPELGYEFETDFSKAPVSKKVFVAGGGVAGMEAARGAAIKGHEVHLYETTDSLGGQLVSAAYPPFKGDFATYPAWLYRQMKTLNINVHMNTELTADIVKAESPDKVIIATGAKPIIPNLPGINGANVVLAEDVLRGRVDPGLNVLVAGGGMIGSETAAYLGIQCREKVTLLEMMSEIGIDMEGGIRDDLKDCLNKYFVKVMTETKLAGVTEKGALIEQGGCVTLYPCDTVVLAIGTKAYNPLQEELSALCEVVVVGDALKARKAVQASREGFVAGMNA</sequence>
<dbReference type="Pfam" id="PF00724">
    <property type="entry name" value="Oxidored_FMN"/>
    <property type="match status" value="1"/>
</dbReference>
<evidence type="ECO:0000256" key="8">
    <source>
        <dbReference type="ARBA" id="ARBA00023004"/>
    </source>
</evidence>
<dbReference type="PRINTS" id="PR00368">
    <property type="entry name" value="FADPNR"/>
</dbReference>
<evidence type="ECO:0000256" key="5">
    <source>
        <dbReference type="ARBA" id="ARBA00022643"/>
    </source>
</evidence>
<dbReference type="InterPro" id="IPR036188">
    <property type="entry name" value="FAD/NAD-bd_sf"/>
</dbReference>
<feature type="domain" description="FAD/NAD(P)-binding" evidence="11">
    <location>
        <begin position="384"/>
        <end position="611"/>
    </location>
</feature>
<evidence type="ECO:0000313" key="12">
    <source>
        <dbReference type="EMBL" id="XFO68967.1"/>
    </source>
</evidence>
<evidence type="ECO:0000256" key="9">
    <source>
        <dbReference type="ARBA" id="ARBA00023014"/>
    </source>
</evidence>
<evidence type="ECO:0000259" key="10">
    <source>
        <dbReference type="Pfam" id="PF00724"/>
    </source>
</evidence>
<organism evidence="12 13">
    <name type="scientific">Sporomusa silvacetica DSM 10669</name>
    <dbReference type="NCBI Taxonomy" id="1123289"/>
    <lineage>
        <taxon>Bacteria</taxon>
        <taxon>Bacillati</taxon>
        <taxon>Bacillota</taxon>
        <taxon>Negativicutes</taxon>
        <taxon>Selenomonadales</taxon>
        <taxon>Sporomusaceae</taxon>
        <taxon>Sporomusa</taxon>
    </lineage>
</organism>
<dbReference type="Gene3D" id="3.50.50.60">
    <property type="entry name" value="FAD/NAD(P)-binding domain"/>
    <property type="match status" value="1"/>
</dbReference>
<keyword evidence="5" id="KW-0288">FMN</keyword>
<evidence type="ECO:0000256" key="3">
    <source>
        <dbReference type="ARBA" id="ARBA00011048"/>
    </source>
</evidence>
<dbReference type="PANTHER" id="PTHR42917:SF2">
    <property type="entry name" value="2,4-DIENOYL-COA REDUCTASE [(2E)-ENOYL-COA-PRODUCING]"/>
    <property type="match status" value="1"/>
</dbReference>
<name>A0ABZ3IU68_9FIRM</name>
<dbReference type="Pfam" id="PF07992">
    <property type="entry name" value="Pyr_redox_2"/>
    <property type="match status" value="1"/>
</dbReference>
<proteinExistence type="inferred from homology"/>
<evidence type="ECO:0000256" key="4">
    <source>
        <dbReference type="ARBA" id="ARBA00022630"/>
    </source>
</evidence>
<dbReference type="Proteomes" id="UP000216752">
    <property type="component" value="Chromosome"/>
</dbReference>
<accession>A0ABZ3IU68</accession>
<dbReference type="SUPFAM" id="SSF51905">
    <property type="entry name" value="FAD/NAD(P)-binding domain"/>
    <property type="match status" value="1"/>
</dbReference>
<dbReference type="EMBL" id="CP155573">
    <property type="protein sequence ID" value="XFO68967.1"/>
    <property type="molecule type" value="Genomic_DNA"/>
</dbReference>
<dbReference type="PANTHER" id="PTHR42917">
    <property type="entry name" value="2,4-DIENOYL-COA REDUCTASE"/>
    <property type="match status" value="1"/>
</dbReference>
<keyword evidence="9" id="KW-0411">Iron-sulfur</keyword>
<evidence type="ECO:0000256" key="1">
    <source>
        <dbReference type="ARBA" id="ARBA00001917"/>
    </source>
</evidence>
<dbReference type="InterPro" id="IPR013785">
    <property type="entry name" value="Aldolase_TIM"/>
</dbReference>
<keyword evidence="4" id="KW-0285">Flavoprotein</keyword>
<dbReference type="InterPro" id="IPR023753">
    <property type="entry name" value="FAD/NAD-binding_dom"/>
</dbReference>
<keyword evidence="8" id="KW-0408">Iron</keyword>
<comment type="similarity">
    <text evidence="3">In the N-terminal section; belongs to the NADH:flavin oxidoreductase/NADH oxidase family.</text>
</comment>
<dbReference type="CDD" id="cd02803">
    <property type="entry name" value="OYE_like_FMN_family"/>
    <property type="match status" value="1"/>
</dbReference>
<evidence type="ECO:0000313" key="13">
    <source>
        <dbReference type="Proteomes" id="UP000216752"/>
    </source>
</evidence>
<evidence type="ECO:0000256" key="2">
    <source>
        <dbReference type="ARBA" id="ARBA00001966"/>
    </source>
</evidence>
<dbReference type="SUPFAM" id="SSF51395">
    <property type="entry name" value="FMN-linked oxidoreductases"/>
    <property type="match status" value="1"/>
</dbReference>
<protein>
    <submittedName>
        <fullName evidence="12">NADH oxidase</fullName>
        <ecNumber evidence="12">1.-.-.-</ecNumber>
    </submittedName>
</protein>
<reference evidence="12" key="1">
    <citation type="submission" date="2024-05" db="EMBL/GenBank/DDBJ databases">
        <title>Isolation and characterization of Sporomusa carbonis sp. nov., a carboxydotrophic hydrogenogen in the genus of Sporomusa isolated from a charcoal burning pile.</title>
        <authorList>
            <person name="Boeer T."/>
            <person name="Rosenbaum F."/>
            <person name="Eysell L."/>
            <person name="Mueller V."/>
            <person name="Daniel R."/>
            <person name="Poehlein A."/>
        </authorList>
    </citation>
    <scope>NUCLEOTIDE SEQUENCE [LARGE SCALE GENOMIC DNA]</scope>
    <source>
        <strain evidence="12">DSM 10669</strain>
    </source>
</reference>
<evidence type="ECO:0000256" key="7">
    <source>
        <dbReference type="ARBA" id="ARBA00023002"/>
    </source>
</evidence>
<keyword evidence="6" id="KW-0479">Metal-binding</keyword>
<dbReference type="InterPro" id="IPR051793">
    <property type="entry name" value="NADH:flavin_oxidoreductase"/>
</dbReference>
<feature type="domain" description="NADH:flavin oxidoreductase/NADH oxidase N-terminal" evidence="10">
    <location>
        <begin position="5"/>
        <end position="337"/>
    </location>
</feature>
<keyword evidence="7 12" id="KW-0560">Oxidoreductase</keyword>
<dbReference type="InterPro" id="IPR001155">
    <property type="entry name" value="OxRdtase_FMN_N"/>
</dbReference>
<comment type="cofactor">
    <cofactor evidence="2">
        <name>[4Fe-4S] cluster</name>
        <dbReference type="ChEBI" id="CHEBI:49883"/>
    </cofactor>
</comment>
<dbReference type="EC" id="1.-.-.-" evidence="12"/>